<feature type="coiled-coil region" evidence="1">
    <location>
        <begin position="295"/>
        <end position="322"/>
    </location>
</feature>
<dbReference type="OrthoDB" id="352910at2"/>
<keyword evidence="3" id="KW-0732">Signal</keyword>
<evidence type="ECO:0000256" key="2">
    <source>
        <dbReference type="SAM" id="MobiDB-lite"/>
    </source>
</evidence>
<dbReference type="AlphaFoldDB" id="A0A1G4Q4A5"/>
<reference evidence="5" key="1">
    <citation type="submission" date="2016-10" db="EMBL/GenBank/DDBJ databases">
        <authorList>
            <person name="Varghese N."/>
            <person name="Submissions S."/>
        </authorList>
    </citation>
    <scope>NUCLEOTIDE SEQUENCE [LARGE SCALE GENOMIC DNA]</scope>
    <source>
        <strain evidence="5">ATCC 51557</strain>
    </source>
</reference>
<evidence type="ECO:0000256" key="1">
    <source>
        <dbReference type="SAM" id="Coils"/>
    </source>
</evidence>
<dbReference type="Proteomes" id="UP000199262">
    <property type="component" value="Unassembled WGS sequence"/>
</dbReference>
<name>A0A1G4Q4A5_BORJA</name>
<feature type="region of interest" description="Disordered" evidence="2">
    <location>
        <begin position="102"/>
        <end position="126"/>
    </location>
</feature>
<feature type="signal peptide" evidence="3">
    <location>
        <begin position="1"/>
        <end position="24"/>
    </location>
</feature>
<dbReference type="RefSeq" id="WP_091973478.1">
    <property type="nucleotide sequence ID" value="NZ_FMTE01000005.1"/>
</dbReference>
<keyword evidence="5" id="KW-1185">Reference proteome</keyword>
<dbReference type="Pfam" id="PF05714">
    <property type="entry name" value="PFam54_60"/>
    <property type="match status" value="1"/>
</dbReference>
<evidence type="ECO:0000313" key="4">
    <source>
        <dbReference type="EMBL" id="SCW38979.1"/>
    </source>
</evidence>
<evidence type="ECO:0008006" key="6">
    <source>
        <dbReference type="Google" id="ProtNLM"/>
    </source>
</evidence>
<protein>
    <recommendedName>
        <fullName evidence="6">Outer surface protein</fullName>
    </recommendedName>
</protein>
<evidence type="ECO:0000313" key="5">
    <source>
        <dbReference type="Proteomes" id="UP000199262"/>
    </source>
</evidence>
<sequence length="400" mass="45246">MKIKSLIHLKFTVALFLSSCTIDANLSKENKNKIEKLLNSATDNRATTIKTNSNAEQNKTDTAEVAELQNQLQSTKDHELQILHFKATPPTDLPKENIKNAKTKAKVTPSKQTAPTQVKTGSKGTKITNKKIKKPQKHTTYSLDESNIHTNLNLMDLQSNNSSMLLKQAQSSFVQASSIKSQTSRNNLLGRISEEKNKIKNNNGFRETYDQFKMKDSAFALLDVISNISVFDRSYAPQLSSNTPEAENERNKFYAIMNFDQLKTTQFGSIMETLYKEDQNHSLIRSLIISGLGIQISFELALEELEKKIEILNQEFLNDKISSFNFDIKIKELESKLNTILTGKKEWSKQVEALISNASSNSSLKDSKSLAQDIKTKYLDKMQNARQSVLDLYISITEFK</sequence>
<dbReference type="InterPro" id="IPR008421">
    <property type="entry name" value="Borrelia_lipoprotein_PFam54/60"/>
</dbReference>
<accession>A0A1G4Q4A5</accession>
<organism evidence="4 5">
    <name type="scientific">Borreliella japonica</name>
    <name type="common">Borrelia japonica</name>
    <dbReference type="NCBI Taxonomy" id="34095"/>
    <lineage>
        <taxon>Bacteria</taxon>
        <taxon>Pseudomonadati</taxon>
        <taxon>Spirochaetota</taxon>
        <taxon>Spirochaetia</taxon>
        <taxon>Spirochaetales</taxon>
        <taxon>Borreliaceae</taxon>
        <taxon>Borreliella</taxon>
    </lineage>
</organism>
<gene>
    <name evidence="4" type="ORF">SAMN02983004_00906</name>
</gene>
<feature type="compositionally biased region" description="Polar residues" evidence="2">
    <location>
        <begin position="109"/>
        <end position="118"/>
    </location>
</feature>
<proteinExistence type="predicted"/>
<dbReference type="EMBL" id="FMTE01000005">
    <property type="protein sequence ID" value="SCW38979.1"/>
    <property type="molecule type" value="Genomic_DNA"/>
</dbReference>
<feature type="chain" id="PRO_5011637100" description="Outer surface protein" evidence="3">
    <location>
        <begin position="25"/>
        <end position="400"/>
    </location>
</feature>
<keyword evidence="1" id="KW-0175">Coiled coil</keyword>
<evidence type="ECO:0000256" key="3">
    <source>
        <dbReference type="SAM" id="SignalP"/>
    </source>
</evidence>
<dbReference type="NCBIfam" id="NF033728">
    <property type="entry name" value="borfam54_1"/>
    <property type="match status" value="1"/>
</dbReference>
<dbReference type="Gene3D" id="1.10.3160.10">
    <property type="entry name" value="Bbcrasp-1"/>
    <property type="match status" value="1"/>
</dbReference>